<organism evidence="4 5">
    <name type="scientific">Bacillus thermotolerans</name>
    <name type="common">Quasibacillus thermotolerans</name>
    <dbReference type="NCBI Taxonomy" id="1221996"/>
    <lineage>
        <taxon>Bacteria</taxon>
        <taxon>Bacillati</taxon>
        <taxon>Bacillota</taxon>
        <taxon>Bacilli</taxon>
        <taxon>Bacillales</taxon>
        <taxon>Bacillaceae</taxon>
        <taxon>Bacillus</taxon>
    </lineage>
</organism>
<reference evidence="4" key="1">
    <citation type="submission" date="2015-02" db="EMBL/GenBank/DDBJ databases">
        <title>Genome Assembly of Bacillaceae bacterium MTCC 8252.</title>
        <authorList>
            <person name="Verma A."/>
            <person name="Khatri I."/>
            <person name="Mual P."/>
            <person name="Subramanian S."/>
            <person name="Krishnamurthi S."/>
        </authorList>
    </citation>
    <scope>NUCLEOTIDE SEQUENCE [LARGE SCALE GENOMIC DNA]</scope>
    <source>
        <strain evidence="4">MTCC 8252</strain>
    </source>
</reference>
<accession>A0A0F5HP54</accession>
<gene>
    <name evidence="4" type="ORF">QY95_03563</name>
</gene>
<evidence type="ECO:0000256" key="3">
    <source>
        <dbReference type="ARBA" id="ARBA00023002"/>
    </source>
</evidence>
<dbReference type="STRING" id="1221996.QY95_03563"/>
<dbReference type="SUPFAM" id="SSF51735">
    <property type="entry name" value="NAD(P)-binding Rossmann-fold domains"/>
    <property type="match status" value="1"/>
</dbReference>
<dbReference type="AlphaFoldDB" id="A0A0F5HP54"/>
<proteinExistence type="inferred from homology"/>
<dbReference type="InterPro" id="IPR036291">
    <property type="entry name" value="NAD(P)-bd_dom_sf"/>
</dbReference>
<dbReference type="PRINTS" id="PR00081">
    <property type="entry name" value="GDHRDH"/>
</dbReference>
<dbReference type="Pfam" id="PF00106">
    <property type="entry name" value="adh_short"/>
    <property type="match status" value="1"/>
</dbReference>
<dbReference type="GO" id="GO:0016491">
    <property type="term" value="F:oxidoreductase activity"/>
    <property type="evidence" value="ECO:0007669"/>
    <property type="project" value="UniProtKB-KW"/>
</dbReference>
<keyword evidence="3" id="KW-0560">Oxidoreductase</keyword>
<evidence type="ECO:0000313" key="4">
    <source>
        <dbReference type="EMBL" id="KKB35159.1"/>
    </source>
</evidence>
<dbReference type="RefSeq" id="WP_040048150.1">
    <property type="nucleotide sequence ID" value="NZ_JWIR02000075.1"/>
</dbReference>
<comment type="caution">
    <text evidence="4">The sequence shown here is derived from an EMBL/GenBank/DDBJ whole genome shotgun (WGS) entry which is preliminary data.</text>
</comment>
<dbReference type="Gene3D" id="3.40.50.720">
    <property type="entry name" value="NAD(P)-binding Rossmann-like Domain"/>
    <property type="match status" value="1"/>
</dbReference>
<keyword evidence="2" id="KW-0521">NADP</keyword>
<protein>
    <submittedName>
        <fullName evidence="4">3-oxoacyl-[acyl-carrier protein] reductase</fullName>
    </submittedName>
</protein>
<dbReference type="EMBL" id="JWIR02000075">
    <property type="protein sequence ID" value="KKB35159.1"/>
    <property type="molecule type" value="Genomic_DNA"/>
</dbReference>
<dbReference type="Proteomes" id="UP000031563">
    <property type="component" value="Unassembled WGS sequence"/>
</dbReference>
<name>A0A0F5HP54_BACTR</name>
<dbReference type="PANTHER" id="PTHR43490">
    <property type="entry name" value="(+)-NEOMENTHOL DEHYDROGENASE"/>
    <property type="match status" value="1"/>
</dbReference>
<dbReference type="InterPro" id="IPR002347">
    <property type="entry name" value="SDR_fam"/>
</dbReference>
<keyword evidence="5" id="KW-1185">Reference proteome</keyword>
<evidence type="ECO:0000256" key="1">
    <source>
        <dbReference type="ARBA" id="ARBA00006484"/>
    </source>
</evidence>
<dbReference type="OrthoDB" id="5786478at2"/>
<sequence>MSKDIKVALVTGGNRGLGYELAKQLALHGVKVILSSRNPEVGRKAVQKLKELNLDISYIEMDVTDQESIQQAAMTVNERHGKLDVLINNAGVYLDKNEKLLSMDPCVLEETMATIGPEGPNGGFFRDGEQIDWQ</sequence>
<dbReference type="PANTHER" id="PTHR43490:SF99">
    <property type="entry name" value="SHORT-CHAIN DEHYDROGENASE_REDUCTASE"/>
    <property type="match status" value="1"/>
</dbReference>
<comment type="similarity">
    <text evidence="1">Belongs to the short-chain dehydrogenases/reductases (SDR) family.</text>
</comment>
<evidence type="ECO:0000256" key="2">
    <source>
        <dbReference type="ARBA" id="ARBA00022857"/>
    </source>
</evidence>
<evidence type="ECO:0000313" key="5">
    <source>
        <dbReference type="Proteomes" id="UP000031563"/>
    </source>
</evidence>